<evidence type="ECO:0000259" key="3">
    <source>
        <dbReference type="Pfam" id="PF15902"/>
    </source>
</evidence>
<evidence type="ECO:0000313" key="5">
    <source>
        <dbReference type="Proteomes" id="UP000500938"/>
    </source>
</evidence>
<dbReference type="InterPro" id="IPR031778">
    <property type="entry name" value="Sortilin_N"/>
</dbReference>
<feature type="domain" description="Sortilin N-terminal" evidence="3">
    <location>
        <begin position="133"/>
        <end position="259"/>
    </location>
</feature>
<dbReference type="CDD" id="cd15482">
    <property type="entry name" value="Sialidase_non-viral"/>
    <property type="match status" value="2"/>
</dbReference>
<dbReference type="EMBL" id="CP053085">
    <property type="protein sequence ID" value="QJR34273.1"/>
    <property type="molecule type" value="Genomic_DNA"/>
</dbReference>
<keyword evidence="2" id="KW-0732">Signal</keyword>
<dbReference type="InterPro" id="IPR052025">
    <property type="entry name" value="Xyloglucanase_GH74"/>
</dbReference>
<keyword evidence="1" id="KW-0677">Repeat</keyword>
<reference evidence="4 5" key="1">
    <citation type="submission" date="2020-05" db="EMBL/GenBank/DDBJ databases">
        <title>Complete genome sequence of Gemmatimonas greenlandica TET16.</title>
        <authorList>
            <person name="Zeng Y."/>
        </authorList>
    </citation>
    <scope>NUCLEOTIDE SEQUENCE [LARGE SCALE GENOMIC DNA]</scope>
    <source>
        <strain evidence="4 5">TET16</strain>
    </source>
</reference>
<sequence length="1061" mass="115185">MRSPLIALVAIVSALALSIGRVRAAHAQLHAQSPTDAALFAPLRWRNIGPNRGGRSIAATGSAQRPLEYYFGATGGGLWKTSDGGTSWAPVTDGQLKSSSVGAVAVAESNPDVVYMGMGEAELRGNIMQGDGVYRSSDAGAHWSHIGLANTQAIARIRIDPRDPDRVYIAALGHPYAPNDERGVFRTTNGGQSWTRILFRNDRTGAVDLIIDPNNPRVLYATLWEVYRRPWMLWSGGAGSGLFKSVDGGDTWTELTRNAGLPGGVLGKITVTVSGADSRRVWANVEAERGGLYRSDDAGATWALVNAGRNLWQRAFYFMRLTADPTNRDGVYVLNFLIEKSVDGGKTFTTIDAPHADHHDLWIDPRDPRRMIEANDAGAIVSVTGGATWTGTRYPTAQIYRVATTDETPYHVCGAQQDNSTICVPSDAASAMAPPGSRPGDWYYEVGGGESADIAPKPGAPDILFAGATNTLTRFDRRSGQARDVQPNPRLVMGEPASAMPERWNWTYPIAVSRLGARPGPVALYAGSQHLWKSLDDGRTWRKISPDLTRADSATMGNSGGPIILDQDGPEIYATIFTIAPSRREASTIWTGSDDGLVHLTRDGGGHWKNVTPPGLAPNSRVSRIDASPHRAGAAYVAVERQQMDDRAPYIWRTEDYGATWTKIINGIADDDFVRVVREDRVRAGLLFAGTEHGVYVSFNNGAAWRPLSQNLPDVQVSDLVVEQRDVVIATHGRSFYVMDNIEPLRQFTTEMLAGRVTGTHLLKPATAVRRVYSAEFDYLLHAAADSVRLDVLEPSGAVVRTMAISSRDALTRGLHRVTWDGRYTGATSFPGIVLEGGDPRRGPWAPPGRYRVRFTAFGGALQDTTLGGTSTAPGTVTELQDLVLVKDPRLTDVTDADLRAQFVLARAIRDAESAANEAVIRVRAIRREVISRNGEAAQLAATATSAVTATMMDSLRSAATTLDREMSAVEQQLYQVKNQSPKDKIAFPIRLNDRLTGLRANLEQGDARPTAAYVRMHLELSRELDTHLSKLDGILRRDVARLNNALRAIGLPPIATGPKM</sequence>
<dbReference type="PANTHER" id="PTHR43739:SF5">
    <property type="entry name" value="EXO-ALPHA-SIALIDASE"/>
    <property type="match status" value="1"/>
</dbReference>
<protein>
    <submittedName>
        <fullName evidence="4">Glycosyl hydrolase</fullName>
    </submittedName>
</protein>
<dbReference type="Pfam" id="PF15902">
    <property type="entry name" value="Sortilin-Vps10"/>
    <property type="match status" value="1"/>
</dbReference>
<dbReference type="AlphaFoldDB" id="A0A6M4IHJ1"/>
<accession>A0A6M4IHJ1</accession>
<gene>
    <name evidence="4" type="ORF">HKW67_01435</name>
</gene>
<proteinExistence type="predicted"/>
<dbReference type="PANTHER" id="PTHR43739">
    <property type="entry name" value="XYLOGLUCANASE (EUROFUNG)"/>
    <property type="match status" value="1"/>
</dbReference>
<feature type="signal peptide" evidence="2">
    <location>
        <begin position="1"/>
        <end position="24"/>
    </location>
</feature>
<dbReference type="KEGG" id="ggr:HKW67_01435"/>
<feature type="chain" id="PRO_5026950036" evidence="2">
    <location>
        <begin position="25"/>
        <end position="1061"/>
    </location>
</feature>
<organism evidence="4 5">
    <name type="scientific">Gemmatimonas groenlandica</name>
    <dbReference type="NCBI Taxonomy" id="2732249"/>
    <lineage>
        <taxon>Bacteria</taxon>
        <taxon>Pseudomonadati</taxon>
        <taxon>Gemmatimonadota</taxon>
        <taxon>Gemmatimonadia</taxon>
        <taxon>Gemmatimonadales</taxon>
        <taxon>Gemmatimonadaceae</taxon>
        <taxon>Gemmatimonas</taxon>
    </lineage>
</organism>
<name>A0A6M4IHJ1_9BACT</name>
<evidence type="ECO:0000256" key="1">
    <source>
        <dbReference type="ARBA" id="ARBA00022737"/>
    </source>
</evidence>
<evidence type="ECO:0000256" key="2">
    <source>
        <dbReference type="SAM" id="SignalP"/>
    </source>
</evidence>
<evidence type="ECO:0000313" key="4">
    <source>
        <dbReference type="EMBL" id="QJR34273.1"/>
    </source>
</evidence>
<dbReference type="GO" id="GO:0010411">
    <property type="term" value="P:xyloglucan metabolic process"/>
    <property type="evidence" value="ECO:0007669"/>
    <property type="project" value="TreeGrafter"/>
</dbReference>
<dbReference type="Gene3D" id="2.60.40.4070">
    <property type="match status" value="1"/>
</dbReference>
<dbReference type="InterPro" id="IPR015943">
    <property type="entry name" value="WD40/YVTN_repeat-like_dom_sf"/>
</dbReference>
<dbReference type="Proteomes" id="UP000500938">
    <property type="component" value="Chromosome"/>
</dbReference>
<dbReference type="SUPFAM" id="SSF110296">
    <property type="entry name" value="Oligoxyloglucan reducing end-specific cellobiohydrolase"/>
    <property type="match status" value="3"/>
</dbReference>
<dbReference type="RefSeq" id="WP_171223699.1">
    <property type="nucleotide sequence ID" value="NZ_CP053085.1"/>
</dbReference>
<dbReference type="Gene3D" id="2.130.10.10">
    <property type="entry name" value="YVTN repeat-like/Quinoprotein amine dehydrogenase"/>
    <property type="match status" value="5"/>
</dbReference>
<dbReference type="GO" id="GO:0016787">
    <property type="term" value="F:hydrolase activity"/>
    <property type="evidence" value="ECO:0007669"/>
    <property type="project" value="UniProtKB-KW"/>
</dbReference>
<keyword evidence="4" id="KW-0378">Hydrolase</keyword>
<keyword evidence="5" id="KW-1185">Reference proteome</keyword>